<accession>A0A433VL10</accession>
<dbReference type="EMBL" id="RSCL01000006">
    <property type="protein sequence ID" value="RUT06779.1"/>
    <property type="molecule type" value="Genomic_DNA"/>
</dbReference>
<sequence length="226" mass="25200">MQQRLMKSQQSRDYLDMAIISWQRQGDIQAMRRAMDSMFGDMMVRQPQMVAFKPAVELQDTDEALVLRAQIPGIDARDLDIRVTKQAVVISGEKSDNNQTEKIGYFRSEFTYGKFQRVIQLPVAVDNDKVQAEYKNGILSLTLPKASAARNQVVKVNLLGNAPATSAPAIQETEPTKATEAPATQELEPTTAIKEVQPIQEKSEVVATEVAQPTYMAEELQDVWAA</sequence>
<evidence type="ECO:0000256" key="2">
    <source>
        <dbReference type="RuleBase" id="RU003616"/>
    </source>
</evidence>
<dbReference type="Proteomes" id="UP000271624">
    <property type="component" value="Unassembled WGS sequence"/>
</dbReference>
<dbReference type="PROSITE" id="PS01031">
    <property type="entry name" value="SHSP"/>
    <property type="match status" value="1"/>
</dbReference>
<dbReference type="InterPro" id="IPR031107">
    <property type="entry name" value="Small_HSP"/>
</dbReference>
<comment type="similarity">
    <text evidence="1 2">Belongs to the small heat shock protein (HSP20) family.</text>
</comment>
<organism evidence="4 5">
    <name type="scientific">Dulcicalothrix desertica PCC 7102</name>
    <dbReference type="NCBI Taxonomy" id="232991"/>
    <lineage>
        <taxon>Bacteria</taxon>
        <taxon>Bacillati</taxon>
        <taxon>Cyanobacteriota</taxon>
        <taxon>Cyanophyceae</taxon>
        <taxon>Nostocales</taxon>
        <taxon>Calotrichaceae</taxon>
        <taxon>Dulcicalothrix</taxon>
    </lineage>
</organism>
<name>A0A433VL10_9CYAN</name>
<dbReference type="SUPFAM" id="SSF49764">
    <property type="entry name" value="HSP20-like chaperones"/>
    <property type="match status" value="1"/>
</dbReference>
<dbReference type="Pfam" id="PF00011">
    <property type="entry name" value="HSP20"/>
    <property type="match status" value="1"/>
</dbReference>
<reference evidence="4" key="1">
    <citation type="submission" date="2018-12" db="EMBL/GenBank/DDBJ databases">
        <authorList>
            <person name="Will S."/>
            <person name="Neumann-Schaal M."/>
            <person name="Henke P."/>
        </authorList>
    </citation>
    <scope>NUCLEOTIDE SEQUENCE</scope>
    <source>
        <strain evidence="4">PCC 7102</strain>
    </source>
</reference>
<evidence type="ECO:0000256" key="1">
    <source>
        <dbReference type="PROSITE-ProRule" id="PRU00285"/>
    </source>
</evidence>
<evidence type="ECO:0000259" key="3">
    <source>
        <dbReference type="PROSITE" id="PS01031"/>
    </source>
</evidence>
<comment type="caution">
    <text evidence="4">The sequence shown here is derived from an EMBL/GenBank/DDBJ whole genome shotgun (WGS) entry which is preliminary data.</text>
</comment>
<dbReference type="AlphaFoldDB" id="A0A433VL10"/>
<dbReference type="InterPro" id="IPR008978">
    <property type="entry name" value="HSP20-like_chaperone"/>
</dbReference>
<dbReference type="InterPro" id="IPR002068">
    <property type="entry name" value="A-crystallin/Hsp20_dom"/>
</dbReference>
<proteinExistence type="inferred from homology"/>
<reference evidence="4" key="2">
    <citation type="journal article" date="2019" name="Genome Biol. Evol.">
        <title>Day and night: Metabolic profiles and evolutionary relationships of six axenic non-marine cyanobacteria.</title>
        <authorList>
            <person name="Will S.E."/>
            <person name="Henke P."/>
            <person name="Boedeker C."/>
            <person name="Huang S."/>
            <person name="Brinkmann H."/>
            <person name="Rohde M."/>
            <person name="Jarek M."/>
            <person name="Friedl T."/>
            <person name="Seufert S."/>
            <person name="Schumacher M."/>
            <person name="Overmann J."/>
            <person name="Neumann-Schaal M."/>
            <person name="Petersen J."/>
        </authorList>
    </citation>
    <scope>NUCLEOTIDE SEQUENCE [LARGE SCALE GENOMIC DNA]</scope>
    <source>
        <strain evidence="4">PCC 7102</strain>
    </source>
</reference>
<keyword evidence="5" id="KW-1185">Reference proteome</keyword>
<protein>
    <recommendedName>
        <fullName evidence="3">SHSP domain-containing protein</fullName>
    </recommendedName>
</protein>
<evidence type="ECO:0000313" key="4">
    <source>
        <dbReference type="EMBL" id="RUT06779.1"/>
    </source>
</evidence>
<dbReference type="PANTHER" id="PTHR11527">
    <property type="entry name" value="HEAT-SHOCK PROTEIN 20 FAMILY MEMBER"/>
    <property type="match status" value="1"/>
</dbReference>
<gene>
    <name evidence="4" type="ORF">DSM106972_030360</name>
</gene>
<dbReference type="Gene3D" id="2.60.40.790">
    <property type="match status" value="1"/>
</dbReference>
<dbReference type="CDD" id="cd06464">
    <property type="entry name" value="ACD_sHsps-like"/>
    <property type="match status" value="1"/>
</dbReference>
<evidence type="ECO:0000313" key="5">
    <source>
        <dbReference type="Proteomes" id="UP000271624"/>
    </source>
</evidence>
<feature type="domain" description="SHSP" evidence="3">
    <location>
        <begin position="47"/>
        <end position="159"/>
    </location>
</feature>